<evidence type="ECO:0000313" key="12">
    <source>
        <dbReference type="EMBL" id="GBG12914.1"/>
    </source>
</evidence>
<dbReference type="InterPro" id="IPR012226">
    <property type="entry name" value="Diguanyl_cyclase/Pdiesterase"/>
</dbReference>
<dbReference type="NCBIfam" id="TIGR00229">
    <property type="entry name" value="sensory_box"/>
    <property type="match status" value="4"/>
</dbReference>
<dbReference type="NCBIfam" id="TIGR00254">
    <property type="entry name" value="GGDEF"/>
    <property type="match status" value="1"/>
</dbReference>
<dbReference type="FunFam" id="3.30.70.270:FF:000001">
    <property type="entry name" value="Diguanylate cyclase domain protein"/>
    <property type="match status" value="1"/>
</dbReference>
<evidence type="ECO:0000259" key="8">
    <source>
        <dbReference type="PROSITE" id="PS50112"/>
    </source>
</evidence>
<dbReference type="SUPFAM" id="SSF55785">
    <property type="entry name" value="PYP-like sensor domain (PAS domain)"/>
    <property type="match status" value="4"/>
</dbReference>
<keyword evidence="2" id="KW-0547">Nucleotide-binding</keyword>
<dbReference type="FunFam" id="3.30.450.20:FF:000060">
    <property type="entry name" value="Sensor protein FixL"/>
    <property type="match status" value="1"/>
</dbReference>
<dbReference type="Proteomes" id="UP000245081">
    <property type="component" value="Unassembled WGS sequence"/>
</dbReference>
<dbReference type="Pfam" id="PF13426">
    <property type="entry name" value="PAS_9"/>
    <property type="match status" value="2"/>
</dbReference>
<dbReference type="InterPro" id="IPR000160">
    <property type="entry name" value="GGDEF_dom"/>
</dbReference>
<dbReference type="PROSITE" id="PS50113">
    <property type="entry name" value="PAC"/>
    <property type="match status" value="3"/>
</dbReference>
<feature type="domain" description="PAS" evidence="8">
    <location>
        <begin position="160"/>
        <end position="230"/>
    </location>
</feature>
<evidence type="ECO:0000259" key="10">
    <source>
        <dbReference type="PROSITE" id="PS50883"/>
    </source>
</evidence>
<accession>A0A2R5F8F6</accession>
<dbReference type="InterPro" id="IPR000014">
    <property type="entry name" value="PAS"/>
</dbReference>
<dbReference type="Pfam" id="PF00989">
    <property type="entry name" value="PAS"/>
    <property type="match status" value="1"/>
</dbReference>
<dbReference type="EMBL" id="BDOQ01000002">
    <property type="protein sequence ID" value="GBG12914.1"/>
    <property type="molecule type" value="Genomic_DNA"/>
</dbReference>
<dbReference type="PROSITE" id="PS50883">
    <property type="entry name" value="EAL"/>
    <property type="match status" value="1"/>
</dbReference>
<dbReference type="InterPro" id="IPR000700">
    <property type="entry name" value="PAS-assoc_C"/>
</dbReference>
<dbReference type="InterPro" id="IPR001633">
    <property type="entry name" value="EAL_dom"/>
</dbReference>
<evidence type="ECO:0000259" key="11">
    <source>
        <dbReference type="PROSITE" id="PS50887"/>
    </source>
</evidence>
<dbReference type="SMART" id="SM00052">
    <property type="entry name" value="EAL"/>
    <property type="match status" value="1"/>
</dbReference>
<dbReference type="GO" id="GO:0006355">
    <property type="term" value="P:regulation of DNA-templated transcription"/>
    <property type="evidence" value="ECO:0007669"/>
    <property type="project" value="InterPro"/>
</dbReference>
<feature type="domain" description="PAS" evidence="8">
    <location>
        <begin position="420"/>
        <end position="449"/>
    </location>
</feature>
<dbReference type="SMART" id="SM00267">
    <property type="entry name" value="GGDEF"/>
    <property type="match status" value="1"/>
</dbReference>
<name>A0A2R5F8F6_9PROT</name>
<dbReference type="Pfam" id="PF08448">
    <property type="entry name" value="PAS_4"/>
    <property type="match status" value="1"/>
</dbReference>
<feature type="domain" description="PAS" evidence="8">
    <location>
        <begin position="281"/>
        <end position="351"/>
    </location>
</feature>
<evidence type="ECO:0000256" key="2">
    <source>
        <dbReference type="ARBA" id="ARBA00022741"/>
    </source>
</evidence>
<dbReference type="OrthoDB" id="8588402at2"/>
<dbReference type="PANTHER" id="PTHR44757">
    <property type="entry name" value="DIGUANYLATE CYCLASE DGCP"/>
    <property type="match status" value="1"/>
</dbReference>
<dbReference type="InterPro" id="IPR029787">
    <property type="entry name" value="Nucleotide_cyclase"/>
</dbReference>
<keyword evidence="13" id="KW-1185">Reference proteome</keyword>
<dbReference type="GO" id="GO:0016301">
    <property type="term" value="F:kinase activity"/>
    <property type="evidence" value="ECO:0007669"/>
    <property type="project" value="UniProtKB-KW"/>
</dbReference>
<dbReference type="GO" id="GO:0005524">
    <property type="term" value="F:ATP binding"/>
    <property type="evidence" value="ECO:0007669"/>
    <property type="project" value="UniProtKB-KW"/>
</dbReference>
<dbReference type="PROSITE" id="PS50112">
    <property type="entry name" value="PAS"/>
    <property type="match status" value="3"/>
</dbReference>
<dbReference type="InterPro" id="IPR013656">
    <property type="entry name" value="PAS_4"/>
</dbReference>
<dbReference type="SUPFAM" id="SSF55073">
    <property type="entry name" value="Nucleotide cyclase"/>
    <property type="match status" value="1"/>
</dbReference>
<keyword evidence="1" id="KW-0808">Transferase</keyword>
<keyword evidence="4" id="KW-0067">ATP-binding</keyword>
<dbReference type="InterPro" id="IPR052155">
    <property type="entry name" value="Biofilm_reg_signaling"/>
</dbReference>
<dbReference type="CDD" id="cd01948">
    <property type="entry name" value="EAL"/>
    <property type="match status" value="1"/>
</dbReference>
<dbReference type="InterPro" id="IPR043128">
    <property type="entry name" value="Rev_trsase/Diguanyl_cyclase"/>
</dbReference>
<evidence type="ECO:0000259" key="9">
    <source>
        <dbReference type="PROSITE" id="PS50113"/>
    </source>
</evidence>
<dbReference type="RefSeq" id="WP_109014133.1">
    <property type="nucleotide sequence ID" value="NZ_BDOQ01000002.1"/>
</dbReference>
<evidence type="ECO:0000256" key="7">
    <source>
        <dbReference type="ARBA" id="ARBA00070616"/>
    </source>
</evidence>
<dbReference type="Pfam" id="PF00990">
    <property type="entry name" value="GGDEF"/>
    <property type="match status" value="1"/>
</dbReference>
<dbReference type="Gene3D" id="3.30.70.270">
    <property type="match status" value="1"/>
</dbReference>
<dbReference type="PIRSF" id="PIRSF005925">
    <property type="entry name" value="Dos"/>
    <property type="match status" value="1"/>
</dbReference>
<dbReference type="InterPro" id="IPR035919">
    <property type="entry name" value="EAL_sf"/>
</dbReference>
<protein>
    <recommendedName>
        <fullName evidence="7">Sensor protein FixL</fullName>
    </recommendedName>
</protein>
<dbReference type="FunFam" id="3.20.20.450:FF:000001">
    <property type="entry name" value="Cyclic di-GMP phosphodiesterase yahA"/>
    <property type="match status" value="1"/>
</dbReference>
<dbReference type="SUPFAM" id="SSF141868">
    <property type="entry name" value="EAL domain-like"/>
    <property type="match status" value="1"/>
</dbReference>
<dbReference type="CDD" id="cd01949">
    <property type="entry name" value="GGDEF"/>
    <property type="match status" value="1"/>
</dbReference>
<dbReference type="SMART" id="SM00086">
    <property type="entry name" value="PAC"/>
    <property type="match status" value="3"/>
</dbReference>
<dbReference type="CDD" id="cd00130">
    <property type="entry name" value="PAS"/>
    <property type="match status" value="3"/>
</dbReference>
<dbReference type="Pfam" id="PF00563">
    <property type="entry name" value="EAL"/>
    <property type="match status" value="1"/>
</dbReference>
<evidence type="ECO:0000256" key="5">
    <source>
        <dbReference type="ARBA" id="ARBA00051114"/>
    </source>
</evidence>
<evidence type="ECO:0000256" key="6">
    <source>
        <dbReference type="ARBA" id="ARBA00059827"/>
    </source>
</evidence>
<feature type="domain" description="PAC" evidence="9">
    <location>
        <begin position="358"/>
        <end position="408"/>
    </location>
</feature>
<feature type="domain" description="PAC" evidence="9">
    <location>
        <begin position="475"/>
        <end position="529"/>
    </location>
</feature>
<feature type="domain" description="EAL" evidence="10">
    <location>
        <begin position="708"/>
        <end position="959"/>
    </location>
</feature>
<keyword evidence="3" id="KW-0418">Kinase</keyword>
<dbReference type="SMART" id="SM00091">
    <property type="entry name" value="PAS"/>
    <property type="match status" value="3"/>
</dbReference>
<comment type="caution">
    <text evidence="12">The sequence shown here is derived from an EMBL/GenBank/DDBJ whole genome shotgun (WGS) entry which is preliminary data.</text>
</comment>
<proteinExistence type="predicted"/>
<reference evidence="12 13" key="1">
    <citation type="journal article" date="2018" name="Environ. Microbiol.">
        <title>Isolation and genomic characterization of Novimethylophilus kurashikiensis gen. nov. sp. nov., a new lanthanide-dependent methylotrophic species of Methylophilaceae.</title>
        <authorList>
            <person name="Lv H."/>
            <person name="Sahin N."/>
            <person name="Tani A."/>
        </authorList>
    </citation>
    <scope>NUCLEOTIDE SEQUENCE [LARGE SCALE GENOMIC DNA]</scope>
    <source>
        <strain evidence="12 13">La2-4</strain>
    </source>
</reference>
<dbReference type="GO" id="GO:0071732">
    <property type="term" value="P:cellular response to nitric oxide"/>
    <property type="evidence" value="ECO:0007669"/>
    <property type="project" value="UniProtKB-ARBA"/>
</dbReference>
<dbReference type="PANTHER" id="PTHR44757:SF2">
    <property type="entry name" value="BIOFILM ARCHITECTURE MAINTENANCE PROTEIN MBAA"/>
    <property type="match status" value="1"/>
</dbReference>
<feature type="domain" description="PAC" evidence="9">
    <location>
        <begin position="107"/>
        <end position="159"/>
    </location>
</feature>
<organism evidence="12 13">
    <name type="scientific">Novimethylophilus kurashikiensis</name>
    <dbReference type="NCBI Taxonomy" id="1825523"/>
    <lineage>
        <taxon>Bacteria</taxon>
        <taxon>Pseudomonadati</taxon>
        <taxon>Pseudomonadota</taxon>
        <taxon>Betaproteobacteria</taxon>
        <taxon>Nitrosomonadales</taxon>
        <taxon>Methylophilaceae</taxon>
        <taxon>Novimethylophilus</taxon>
    </lineage>
</organism>
<evidence type="ECO:0000256" key="1">
    <source>
        <dbReference type="ARBA" id="ARBA00022679"/>
    </source>
</evidence>
<dbReference type="GO" id="GO:0071111">
    <property type="term" value="F:cyclic-guanylate-specific phosphodiesterase activity"/>
    <property type="evidence" value="ECO:0007669"/>
    <property type="project" value="UniProtKB-EC"/>
</dbReference>
<dbReference type="InterPro" id="IPR013767">
    <property type="entry name" value="PAS_fold"/>
</dbReference>
<evidence type="ECO:0000256" key="3">
    <source>
        <dbReference type="ARBA" id="ARBA00022777"/>
    </source>
</evidence>
<evidence type="ECO:0000256" key="4">
    <source>
        <dbReference type="ARBA" id="ARBA00022840"/>
    </source>
</evidence>
<sequence length="959" mass="108954">MLKELRDLAKSKSKLLKDELLHEALLAADDYTDPVFKEIIEKVPFRIFWKDVHSRYLGCNTQFAWDAGLKHPHQIVGKTDHELAWSNEAEQYIGDDLAVMQSATPKLNYEETQTTPDGRRLWLRTSKMPFRDANDVVVGILGIYEDITEQRGMQLQLEAERRRYTTVIQASAEGFWLTDSRGVIQEVNPAYEHLSGYTREELIGLHVTDLEAKESTEEVLSHISRIIENGGDCFETLHRRKDGSLWDAEVSVSFIENGGYFIAFFRDITQRKLLEKAHREQEARLGALLNTTAIGIVVISDRGEIEEFNSVCADMFGYTREELLGKNVNVLMPEPDSRNHDRYIREYMGGGPGRIIGKGREVVARKKNGAAFPMELLVGDVDLAGRRAFIGFVKDVSERKKTEQELLIAATAFETLEGTMITDVDSCIVRVNQAFTKITGYSAEEVIGKRPNILKSGRHDNAFYQQMYLDLKARGQWQGEIYDRHKDGHIYPKWLTITSVKDIDGRVTHYVANFFDISERKAAEERIRNLAFYDTLTALPNRRLFLEKLEHATATTRRNALHGALLYLDLDNFKIVNDSQGHQAGDELLREVAHRLKGCVRQIDTVARLGGDEFVVLLEELDTFEDQAAKQAMRIAEKIADELSAPYTLNNVLFQSSSSIGIVLFSEGAVNIDTLLIQADTAMYEAKKSGKNTYRFFNPEMQRTLEKRIEIERELRLAIAHGQLRLIYQPQVDNEGRLIGAEALVRWQHPRLGTVLPGHFIPLAEETGLILDIGKWVLEEACRQLDTWKDDPRFSKLTLAVNVSAKQFYQPSFVDEVVAVLEKYRLPPAMLKLEFTESMVLEDTYEAIGKMLALKEVGVGLSMDDFGTGYSSLSYLTRLPFDQLKIDRSFIQDMRESSDSALIVHTVIALGSRLGMNVIAEGVERDDQYALLKSFGCHNYQGYLFSAPIDIRQFETLLT</sequence>
<comment type="function">
    <text evidence="6">Putative oxygen sensor; modulates the activity of FixJ, a transcriptional activator of nitrogen fixation fixK gene. FixL probably acts as a kinase that phosphorylates FixJ.</text>
</comment>
<dbReference type="AlphaFoldDB" id="A0A2R5F8F6"/>
<dbReference type="InterPro" id="IPR001610">
    <property type="entry name" value="PAC"/>
</dbReference>
<feature type="domain" description="GGDEF" evidence="11">
    <location>
        <begin position="561"/>
        <end position="699"/>
    </location>
</feature>
<comment type="catalytic activity">
    <reaction evidence="5">
        <text>3',3'-c-di-GMP + H2O = 5'-phosphoguanylyl(3'-&gt;5')guanosine + H(+)</text>
        <dbReference type="Rhea" id="RHEA:24902"/>
        <dbReference type="ChEBI" id="CHEBI:15377"/>
        <dbReference type="ChEBI" id="CHEBI:15378"/>
        <dbReference type="ChEBI" id="CHEBI:58754"/>
        <dbReference type="ChEBI" id="CHEBI:58805"/>
        <dbReference type="EC" id="3.1.4.52"/>
    </reaction>
    <physiologicalReaction direction="left-to-right" evidence="5">
        <dbReference type="Rhea" id="RHEA:24903"/>
    </physiologicalReaction>
</comment>
<evidence type="ECO:0000313" key="13">
    <source>
        <dbReference type="Proteomes" id="UP000245081"/>
    </source>
</evidence>
<gene>
    <name evidence="12" type="ORF">NMK_0451</name>
</gene>
<dbReference type="InterPro" id="IPR035965">
    <property type="entry name" value="PAS-like_dom_sf"/>
</dbReference>
<dbReference type="PROSITE" id="PS50887">
    <property type="entry name" value="GGDEF"/>
    <property type="match status" value="1"/>
</dbReference>
<dbReference type="Gene3D" id="3.20.20.450">
    <property type="entry name" value="EAL domain"/>
    <property type="match status" value="1"/>
</dbReference>
<dbReference type="Gene3D" id="3.30.450.20">
    <property type="entry name" value="PAS domain"/>
    <property type="match status" value="4"/>
</dbReference>